<gene>
    <name evidence="10" type="ORF">H9L14_02710</name>
</gene>
<dbReference type="Gene3D" id="1.20.1600.10">
    <property type="entry name" value="Outer membrane efflux proteins (OEP)"/>
    <property type="match status" value="1"/>
</dbReference>
<evidence type="ECO:0000256" key="1">
    <source>
        <dbReference type="ARBA" id="ARBA00004370"/>
    </source>
</evidence>
<evidence type="ECO:0000256" key="5">
    <source>
        <dbReference type="ARBA" id="ARBA00022729"/>
    </source>
</evidence>
<evidence type="ECO:0000256" key="6">
    <source>
        <dbReference type="ARBA" id="ARBA00023136"/>
    </source>
</evidence>
<sequence>MRFSTARSVRAAMLSATLLTGACASVPDLGAKPEISAPTTFASSASLGGSQAAWPADGWWLRYRDPQLARLIDEALISSPDLEAAAARMRAADGFAQRAGAALKPSIDAFSQPELAKQSQNQSVPAAMIPNGWNDSGSMGLSLSLDLDLWGKNRAALRAANADADAARYEMEATKLALTTGIASTYAELASLYAQRDTLEAALAIRTETARLVAQRTAIGLDTRAELKQAEARIPQTQADLESTDEAIALTRNALAALVGNGPDRALTIERPAVAALQAQGVPADASIELIARRPDVAAARARVEGANDRIKEAKAAFYPNVNLSALIGLSSFGLGNLFNSGSGIGSVSPAVSLPLFHGGALQGQYRGRRGQYDEAVALYDRQVIEALHETADAVTSQKMLVSRLANSRRALAGFEEANRLARQRYEHGLSTYLDVLTAEEGVLEARLNVAQLETRAFSLDVQLIRALGGGFSASIH</sequence>
<evidence type="ECO:0000256" key="7">
    <source>
        <dbReference type="ARBA" id="ARBA00023139"/>
    </source>
</evidence>
<keyword evidence="4 9" id="KW-0812">Transmembrane</keyword>
<dbReference type="EMBL" id="CP060782">
    <property type="protein sequence ID" value="QNP46884.1"/>
    <property type="molecule type" value="Genomic_DNA"/>
</dbReference>
<dbReference type="PROSITE" id="PS51257">
    <property type="entry name" value="PROKAR_LIPOPROTEIN"/>
    <property type="match status" value="1"/>
</dbReference>
<evidence type="ECO:0000256" key="2">
    <source>
        <dbReference type="ARBA" id="ARBA00007613"/>
    </source>
</evidence>
<protein>
    <submittedName>
        <fullName evidence="10">Efflux transporter outer membrane subunit</fullName>
    </submittedName>
</protein>
<feature type="signal peptide" evidence="9">
    <location>
        <begin position="1"/>
        <end position="24"/>
    </location>
</feature>
<keyword evidence="11" id="KW-1185">Reference proteome</keyword>
<organism evidence="10 11">
    <name type="scientific">Sphingomonas sediminicola</name>
    <dbReference type="NCBI Taxonomy" id="386874"/>
    <lineage>
        <taxon>Bacteria</taxon>
        <taxon>Pseudomonadati</taxon>
        <taxon>Pseudomonadota</taxon>
        <taxon>Alphaproteobacteria</taxon>
        <taxon>Sphingomonadales</taxon>
        <taxon>Sphingomonadaceae</taxon>
        <taxon>Sphingomonas</taxon>
    </lineage>
</organism>
<comment type="similarity">
    <text evidence="2 9">Belongs to the outer membrane factor (OMF) (TC 1.B.17) family.</text>
</comment>
<dbReference type="Pfam" id="PF02321">
    <property type="entry name" value="OEP"/>
    <property type="match status" value="2"/>
</dbReference>
<name>A0ABX6TBE8_9SPHN</name>
<evidence type="ECO:0000256" key="9">
    <source>
        <dbReference type="RuleBase" id="RU362097"/>
    </source>
</evidence>
<dbReference type="InterPro" id="IPR003423">
    <property type="entry name" value="OMP_efflux"/>
</dbReference>
<evidence type="ECO:0000256" key="8">
    <source>
        <dbReference type="ARBA" id="ARBA00023288"/>
    </source>
</evidence>
<keyword evidence="7 9" id="KW-0564">Palmitate</keyword>
<keyword evidence="3 9" id="KW-1134">Transmembrane beta strand</keyword>
<dbReference type="NCBIfam" id="TIGR01845">
    <property type="entry name" value="outer_NodT"/>
    <property type="match status" value="1"/>
</dbReference>
<dbReference type="PANTHER" id="PTHR30203">
    <property type="entry name" value="OUTER MEMBRANE CATION EFFLUX PROTEIN"/>
    <property type="match status" value="1"/>
</dbReference>
<dbReference type="PANTHER" id="PTHR30203:SF20">
    <property type="entry name" value="MULTIDRUG RESISTANCE OUTER MEMBRANE PROTEIN MDTP-RELATED"/>
    <property type="match status" value="1"/>
</dbReference>
<dbReference type="InterPro" id="IPR010131">
    <property type="entry name" value="MdtP/NodT-like"/>
</dbReference>
<dbReference type="Gene3D" id="2.20.200.10">
    <property type="entry name" value="Outer membrane efflux proteins (OEP)"/>
    <property type="match status" value="1"/>
</dbReference>
<dbReference type="SUPFAM" id="SSF56954">
    <property type="entry name" value="Outer membrane efflux proteins (OEP)"/>
    <property type="match status" value="1"/>
</dbReference>
<comment type="subcellular location">
    <subcellularLocation>
        <location evidence="9">Cell membrane</location>
        <topology evidence="9">Lipid-anchor</topology>
    </subcellularLocation>
    <subcellularLocation>
        <location evidence="1">Membrane</location>
    </subcellularLocation>
</comment>
<evidence type="ECO:0000256" key="3">
    <source>
        <dbReference type="ARBA" id="ARBA00022452"/>
    </source>
</evidence>
<keyword evidence="5 9" id="KW-0732">Signal</keyword>
<keyword evidence="8 9" id="KW-0449">Lipoprotein</keyword>
<evidence type="ECO:0000313" key="11">
    <source>
        <dbReference type="Proteomes" id="UP000516105"/>
    </source>
</evidence>
<evidence type="ECO:0000313" key="10">
    <source>
        <dbReference type="EMBL" id="QNP46884.1"/>
    </source>
</evidence>
<evidence type="ECO:0000256" key="4">
    <source>
        <dbReference type="ARBA" id="ARBA00022692"/>
    </source>
</evidence>
<dbReference type="Proteomes" id="UP000516105">
    <property type="component" value="Chromosome"/>
</dbReference>
<keyword evidence="6 9" id="KW-0472">Membrane</keyword>
<proteinExistence type="inferred from homology"/>
<feature type="chain" id="PRO_5044985922" evidence="9">
    <location>
        <begin position="25"/>
        <end position="477"/>
    </location>
</feature>
<accession>A0ABX6TBE8</accession>
<reference evidence="10 11" key="1">
    <citation type="submission" date="2020-08" db="EMBL/GenBank/DDBJ databases">
        <title>Genome sequence of Sphingomonas sediminicola KACC 15039T.</title>
        <authorList>
            <person name="Hyun D.-W."/>
            <person name="Bae J.-W."/>
        </authorList>
    </citation>
    <scope>NUCLEOTIDE SEQUENCE [LARGE SCALE GENOMIC DNA]</scope>
    <source>
        <strain evidence="10 11">KACC 15039</strain>
    </source>
</reference>